<dbReference type="InterPro" id="IPR029024">
    <property type="entry name" value="TerB-like"/>
</dbReference>
<dbReference type="EMBL" id="JAGTUF010000015">
    <property type="protein sequence ID" value="MBR9972954.1"/>
    <property type="molecule type" value="Genomic_DNA"/>
</dbReference>
<dbReference type="Pfam" id="PF05099">
    <property type="entry name" value="TerB"/>
    <property type="match status" value="1"/>
</dbReference>
<feature type="domain" description="Co-chaperone DjlA N-terminal" evidence="1">
    <location>
        <begin position="23"/>
        <end position="139"/>
    </location>
</feature>
<keyword evidence="3" id="KW-1185">Reference proteome</keyword>
<accession>A0ABS5IEX7</accession>
<dbReference type="Proteomes" id="UP000680714">
    <property type="component" value="Unassembled WGS sequence"/>
</dbReference>
<organism evidence="2 3">
    <name type="scientific">Magnetospirillum sulfuroxidans</name>
    <dbReference type="NCBI Taxonomy" id="611300"/>
    <lineage>
        <taxon>Bacteria</taxon>
        <taxon>Pseudomonadati</taxon>
        <taxon>Pseudomonadota</taxon>
        <taxon>Alphaproteobacteria</taxon>
        <taxon>Rhodospirillales</taxon>
        <taxon>Rhodospirillaceae</taxon>
        <taxon>Magnetospirillum</taxon>
    </lineage>
</organism>
<dbReference type="CDD" id="cd07313">
    <property type="entry name" value="terB_like_2"/>
    <property type="match status" value="1"/>
</dbReference>
<gene>
    <name evidence="2" type="ORF">KEC16_14615</name>
</gene>
<protein>
    <submittedName>
        <fullName evidence="2">TerB family tellurite resistance protein</fullName>
    </submittedName>
</protein>
<dbReference type="Gene3D" id="1.10.3680.10">
    <property type="entry name" value="TerB-like"/>
    <property type="match status" value="1"/>
</dbReference>
<sequence length="149" mass="16449">MFGRLRALFVSNDDGVSAQRRLQLAAAAVLAEAASLDGQVDEVEQRRITELLARHFQLSQAEAQDLLAEASVLAQQSVQLVGFARTIKDGFEASERIELIEMLWDVAYADGHLHEYEANLVRRIAGLIHVPDQDAGAARKRVMARLGIQ</sequence>
<evidence type="ECO:0000313" key="2">
    <source>
        <dbReference type="EMBL" id="MBR9972954.1"/>
    </source>
</evidence>
<dbReference type="RefSeq" id="WP_211550221.1">
    <property type="nucleotide sequence ID" value="NZ_JAGTUF010000015.1"/>
</dbReference>
<reference evidence="2 3" key="1">
    <citation type="submission" date="2021-04" db="EMBL/GenBank/DDBJ databases">
        <title>Magnetospirillum sulfuroxidans sp. nov., a facultative chemolithoautotrophic sulfur-oxidizing alphaproteobacterium isolated from freshwater sediment and proposals for Paramagetospirillum gen. nov., and Magnetospirillaceae fam. nov.</title>
        <authorList>
            <person name="Koziaeva V."/>
            <person name="Geelhoed J.S."/>
            <person name="Sorokin D.Y."/>
            <person name="Grouzdev D.S."/>
        </authorList>
    </citation>
    <scope>NUCLEOTIDE SEQUENCE [LARGE SCALE GENOMIC DNA]</scope>
    <source>
        <strain evidence="2 3">J10</strain>
    </source>
</reference>
<name>A0ABS5IEX7_9PROT</name>
<dbReference type="SUPFAM" id="SSF158682">
    <property type="entry name" value="TerB-like"/>
    <property type="match status" value="1"/>
</dbReference>
<comment type="caution">
    <text evidence="2">The sequence shown here is derived from an EMBL/GenBank/DDBJ whole genome shotgun (WGS) entry which is preliminary data.</text>
</comment>
<proteinExistence type="predicted"/>
<evidence type="ECO:0000313" key="3">
    <source>
        <dbReference type="Proteomes" id="UP000680714"/>
    </source>
</evidence>
<dbReference type="InterPro" id="IPR007791">
    <property type="entry name" value="DjlA_N"/>
</dbReference>
<evidence type="ECO:0000259" key="1">
    <source>
        <dbReference type="Pfam" id="PF05099"/>
    </source>
</evidence>